<dbReference type="PIRSF" id="PIRSF028757">
    <property type="entry name" value="LD-carboxypeptidase"/>
    <property type="match status" value="1"/>
</dbReference>
<evidence type="ECO:0000256" key="3">
    <source>
        <dbReference type="PIRSR" id="PIRSR028757-1"/>
    </source>
</evidence>
<accession>A0A0D1ANC9</accession>
<gene>
    <name evidence="6" type="ORF">N495_13695</name>
</gene>
<dbReference type="OrthoDB" id="9807329at2"/>
<dbReference type="GO" id="GO:0016787">
    <property type="term" value="F:hydrolase activity"/>
    <property type="evidence" value="ECO:0007669"/>
    <property type="project" value="UniProtKB-KW"/>
</dbReference>
<keyword evidence="2" id="KW-0378">Hydrolase</keyword>
<comment type="caution">
    <text evidence="6">The sequence shown here is derived from an EMBL/GenBank/DDBJ whole genome shotgun (WGS) entry which is preliminary data.</text>
</comment>
<evidence type="ECO:0000256" key="2">
    <source>
        <dbReference type="ARBA" id="ARBA00022801"/>
    </source>
</evidence>
<dbReference type="EMBL" id="JXSU01000007">
    <property type="protein sequence ID" value="KIS24579.1"/>
    <property type="molecule type" value="Genomic_DNA"/>
</dbReference>
<dbReference type="PATRIC" id="fig|1379739.3.peg.3128"/>
<dbReference type="InterPro" id="IPR027461">
    <property type="entry name" value="Carboxypeptidase_A_C_sf"/>
</dbReference>
<comment type="similarity">
    <text evidence="1">Belongs to the peptidase S66 family.</text>
</comment>
<dbReference type="AlphaFoldDB" id="A0A0D1ANC9"/>
<evidence type="ECO:0000259" key="5">
    <source>
        <dbReference type="Pfam" id="PF17676"/>
    </source>
</evidence>
<evidence type="ECO:0000256" key="1">
    <source>
        <dbReference type="ARBA" id="ARBA00010233"/>
    </source>
</evidence>
<evidence type="ECO:0000259" key="4">
    <source>
        <dbReference type="Pfam" id="PF02016"/>
    </source>
</evidence>
<dbReference type="Gene3D" id="3.50.30.60">
    <property type="entry name" value="LD-carboxypeptidase A C-terminal domain-like"/>
    <property type="match status" value="1"/>
</dbReference>
<dbReference type="Gene3D" id="3.40.50.10740">
    <property type="entry name" value="Class I glutamine amidotransferase-like"/>
    <property type="match status" value="1"/>
</dbReference>
<dbReference type="PANTHER" id="PTHR30237:SF4">
    <property type="entry name" value="LD-CARBOXYPEPTIDASE C-TERMINAL DOMAIN-CONTAINING PROTEIN"/>
    <property type="match status" value="1"/>
</dbReference>
<protein>
    <submittedName>
        <fullName evidence="6">Peptidase S66</fullName>
    </submittedName>
</protein>
<feature type="domain" description="LD-carboxypeptidase C-terminal" evidence="5">
    <location>
        <begin position="211"/>
        <end position="330"/>
    </location>
</feature>
<evidence type="ECO:0000313" key="6">
    <source>
        <dbReference type="EMBL" id="KIS24579.1"/>
    </source>
</evidence>
<dbReference type="InterPro" id="IPR003507">
    <property type="entry name" value="S66_fam"/>
</dbReference>
<sequence length="345" mass="39224">MLKLAKPKRLKPGDKIATVSLSWGGAGDADLLWRYKLGKKRLQEQFGLEVVEMPNTLKGSDYLYHHPEKRAEDLMSAFSDSSIKGIFSCIGGEESIRMLPYIDFNIIRNNPKIFIGYSDTTVSHFICLKGNLSSFYGASVLAELAENIKIFDYTTHWLKKVLFETSPIGLIPAANEWTGERIEWIESNSSIAKNMVKNQGYEFLQGNGIIQGQLIGGCMEVLEMIKGTTLWPSNDVFKDTILFFETSENMPPPTYVEYWLRNYGSQGILQNSKAIIFGKPYQEKYYKEYKNVIMKIISELELYHIPIIYNMSFGHNEPMMCIPYGAMAQIDCNKKSFSILESGVI</sequence>
<dbReference type="InterPro" id="IPR027478">
    <property type="entry name" value="LdcA_N"/>
</dbReference>
<proteinExistence type="inferred from homology"/>
<evidence type="ECO:0000313" key="7">
    <source>
        <dbReference type="Proteomes" id="UP000032250"/>
    </source>
</evidence>
<dbReference type="CDD" id="cd07062">
    <property type="entry name" value="Peptidase_S66_mccF_like"/>
    <property type="match status" value="1"/>
</dbReference>
<feature type="active site" description="Nucleophile" evidence="3">
    <location>
        <position position="118"/>
    </location>
</feature>
<feature type="active site" description="Charge relay system" evidence="3">
    <location>
        <position position="315"/>
    </location>
</feature>
<dbReference type="SUPFAM" id="SSF52317">
    <property type="entry name" value="Class I glutamine amidotransferase-like"/>
    <property type="match status" value="1"/>
</dbReference>
<feature type="domain" description="LD-carboxypeptidase N-terminal" evidence="4">
    <location>
        <begin position="16"/>
        <end position="137"/>
    </location>
</feature>
<dbReference type="Pfam" id="PF17676">
    <property type="entry name" value="Peptidase_S66C"/>
    <property type="match status" value="1"/>
</dbReference>
<dbReference type="RefSeq" id="WP_043032224.1">
    <property type="nucleotide sequence ID" value="NZ_JXSU01000007.1"/>
</dbReference>
<feature type="active site" description="Charge relay system" evidence="3">
    <location>
        <position position="245"/>
    </location>
</feature>
<dbReference type="Proteomes" id="UP000032250">
    <property type="component" value="Unassembled WGS sequence"/>
</dbReference>
<dbReference type="HOGENOM" id="CLU_034346_1_0_9"/>
<dbReference type="SUPFAM" id="SSF141986">
    <property type="entry name" value="LD-carboxypeptidase A C-terminal domain-like"/>
    <property type="match status" value="1"/>
</dbReference>
<dbReference type="PANTHER" id="PTHR30237">
    <property type="entry name" value="MURAMOYLTETRAPEPTIDE CARBOXYPEPTIDASE"/>
    <property type="match status" value="1"/>
</dbReference>
<dbReference type="Pfam" id="PF02016">
    <property type="entry name" value="Peptidase_S66"/>
    <property type="match status" value="1"/>
</dbReference>
<name>A0A0D1ANC9_CLOBO</name>
<dbReference type="InterPro" id="IPR029062">
    <property type="entry name" value="Class_I_gatase-like"/>
</dbReference>
<organism evidence="6 7">
    <name type="scientific">Clostridium botulinum B2 450</name>
    <dbReference type="NCBI Taxonomy" id="1379739"/>
    <lineage>
        <taxon>Bacteria</taxon>
        <taxon>Bacillati</taxon>
        <taxon>Bacillota</taxon>
        <taxon>Clostridia</taxon>
        <taxon>Eubacteriales</taxon>
        <taxon>Clostridiaceae</taxon>
        <taxon>Clostridium</taxon>
    </lineage>
</organism>
<dbReference type="InterPro" id="IPR040449">
    <property type="entry name" value="Peptidase_S66_N"/>
</dbReference>
<dbReference type="InterPro" id="IPR040921">
    <property type="entry name" value="Peptidase_S66C"/>
</dbReference>
<reference evidence="6 7" key="1">
    <citation type="submission" date="2014-06" db="EMBL/GenBank/DDBJ databases">
        <title>Genome characterization of distinct group I Clostridium botulinum lineages.</title>
        <authorList>
            <person name="Giordani F."/>
            <person name="Anselmo A."/>
            <person name="Fillo S."/>
            <person name="Palozzi A.M."/>
            <person name="Fortunato A."/>
            <person name="Gentile B."/>
            <person name="Ciammaruconi A."/>
            <person name="Anniballi F."/>
            <person name="De Medici D."/>
            <person name="Lista F."/>
        </authorList>
    </citation>
    <scope>NUCLEOTIDE SEQUENCE [LARGE SCALE GENOMIC DNA]</scope>
    <source>
        <strain evidence="6 7">B2 450</strain>
    </source>
</reference>